<evidence type="ECO:0000313" key="1">
    <source>
        <dbReference type="EMBL" id="EQK39811.1"/>
    </source>
</evidence>
<comment type="caution">
    <text evidence="1">The sequence shown here is derived from an EMBL/GenBank/DDBJ whole genome shotgun (WGS) entry which is preliminary data.</text>
</comment>
<dbReference type="RefSeq" id="WP_021434566.1">
    <property type="nucleotide sequence ID" value="NZ_AVNC01000023.1"/>
</dbReference>
<dbReference type="AlphaFoldDB" id="T4VGB8"/>
<name>T4VGB8_PARBF</name>
<sequence>MKYKIQLKCGTEIEAEVEDSKSPGFVTQGLISFGNVVVSLDEFKCAFPIHHE</sequence>
<reference evidence="1 2" key="1">
    <citation type="submission" date="2013-06" db="EMBL/GenBank/DDBJ databases">
        <authorList>
            <person name="Walk S."/>
            <person name="Aronoff D."/>
            <person name="Young V.Y."/>
            <person name="Marsh J."/>
            <person name="Harrison L."/>
            <person name="Daugherty S.C."/>
            <person name="Shefchek K.A."/>
            <person name="Hine E.E."/>
            <person name="Tallon L.J."/>
            <person name="Sadzewicz L.K."/>
            <person name="Rasko D.A."/>
        </authorList>
    </citation>
    <scope>NUCLEOTIDE SEQUENCE [LARGE SCALE GENOMIC DNA]</scope>
    <source>
        <strain evidence="1 2">ATCC 638</strain>
    </source>
</reference>
<accession>T4VGB8</accession>
<dbReference type="PATRIC" id="fig|1233171.3.peg.3514"/>
<dbReference type="EMBL" id="AVNC01000023">
    <property type="protein sequence ID" value="EQK39811.1"/>
    <property type="molecule type" value="Genomic_DNA"/>
</dbReference>
<protein>
    <submittedName>
        <fullName evidence="1">Uncharacterized protein</fullName>
    </submittedName>
</protein>
<dbReference type="Proteomes" id="UP000015688">
    <property type="component" value="Unassembled WGS sequence"/>
</dbReference>
<evidence type="ECO:0000313" key="2">
    <source>
        <dbReference type="Proteomes" id="UP000015688"/>
    </source>
</evidence>
<organism evidence="1 2">
    <name type="scientific">Paraclostridium bifermentans ATCC 638 = DSM 14991</name>
    <dbReference type="NCBI Taxonomy" id="1233171"/>
    <lineage>
        <taxon>Bacteria</taxon>
        <taxon>Bacillati</taxon>
        <taxon>Bacillota</taxon>
        <taxon>Clostridia</taxon>
        <taxon>Peptostreptococcales</taxon>
        <taxon>Peptostreptococcaceae</taxon>
        <taxon>Paraclostridium</taxon>
    </lineage>
</organism>
<proteinExistence type="predicted"/>
<gene>
    <name evidence="1" type="ORF">C672_3648</name>
</gene>